<evidence type="ECO:0000256" key="1">
    <source>
        <dbReference type="SAM" id="MobiDB-lite"/>
    </source>
</evidence>
<protein>
    <submittedName>
        <fullName evidence="2">Uncharacterized protein</fullName>
    </submittedName>
</protein>
<comment type="caution">
    <text evidence="2">The sequence shown here is derived from an EMBL/GenBank/DDBJ whole genome shotgun (WGS) entry which is preliminary data.</text>
</comment>
<dbReference type="EMBL" id="BAAANF010000010">
    <property type="protein sequence ID" value="GAA1684437.1"/>
    <property type="molecule type" value="Genomic_DNA"/>
</dbReference>
<dbReference type="Proteomes" id="UP001500280">
    <property type="component" value="Unassembled WGS sequence"/>
</dbReference>
<sequence length="212" mass="22267">MTTHGPIVTRFPPTAQLSAHPSPNRKMPAPDGTMIGMSWTLMVSPLHLVAADGGLEWAAEASFSYGLPDAPPDARELPTVAEVVRVLREAGCHGDAWFRVPGHGLPTCPAPGDCASEDGLDLGEVGLQVEDSDEDLRPDQAVDCVSFRKPSGRAALVAATALAAVAGPLVVFDDGLEAVVVVSPGDDPEVLAVLWPWWADPRHSPTCRGAVR</sequence>
<evidence type="ECO:0000313" key="3">
    <source>
        <dbReference type="Proteomes" id="UP001500280"/>
    </source>
</evidence>
<feature type="region of interest" description="Disordered" evidence="1">
    <location>
        <begin position="1"/>
        <end position="29"/>
    </location>
</feature>
<gene>
    <name evidence="2" type="ORF">GCM10009745_31050</name>
</gene>
<proteinExistence type="predicted"/>
<keyword evidence="3" id="KW-1185">Reference proteome</keyword>
<reference evidence="2 3" key="1">
    <citation type="journal article" date="2019" name="Int. J. Syst. Evol. Microbiol.">
        <title>The Global Catalogue of Microorganisms (GCM) 10K type strain sequencing project: providing services to taxonomists for standard genome sequencing and annotation.</title>
        <authorList>
            <consortium name="The Broad Institute Genomics Platform"/>
            <consortium name="The Broad Institute Genome Sequencing Center for Infectious Disease"/>
            <person name="Wu L."/>
            <person name="Ma J."/>
        </authorList>
    </citation>
    <scope>NUCLEOTIDE SEQUENCE [LARGE SCALE GENOMIC DNA]</scope>
    <source>
        <strain evidence="2 3">JCM 14307</strain>
    </source>
</reference>
<evidence type="ECO:0000313" key="2">
    <source>
        <dbReference type="EMBL" id="GAA1684437.1"/>
    </source>
</evidence>
<name>A0ABN2HA62_9ACTN</name>
<organism evidence="2 3">
    <name type="scientific">Kribbella yunnanensis</name>
    <dbReference type="NCBI Taxonomy" id="190194"/>
    <lineage>
        <taxon>Bacteria</taxon>
        <taxon>Bacillati</taxon>
        <taxon>Actinomycetota</taxon>
        <taxon>Actinomycetes</taxon>
        <taxon>Propionibacteriales</taxon>
        <taxon>Kribbellaceae</taxon>
        <taxon>Kribbella</taxon>
    </lineage>
</organism>
<accession>A0ABN2HA62</accession>